<dbReference type="InterPro" id="IPR036236">
    <property type="entry name" value="Znf_C2H2_sf"/>
</dbReference>
<keyword evidence="3 9" id="KW-0863">Zinc-finger</keyword>
<evidence type="ECO:0000259" key="11">
    <source>
        <dbReference type="PROSITE" id="PS50808"/>
    </source>
</evidence>
<reference evidence="12" key="1">
    <citation type="submission" date="2025-08" db="UniProtKB">
        <authorList>
            <consortium name="Ensembl"/>
        </authorList>
    </citation>
    <scope>IDENTIFICATION</scope>
</reference>
<evidence type="ECO:0000256" key="4">
    <source>
        <dbReference type="ARBA" id="ARBA00022833"/>
    </source>
</evidence>
<dbReference type="InterPro" id="IPR008906">
    <property type="entry name" value="HATC_C_dom"/>
</dbReference>
<dbReference type="Gene3D" id="1.10.10.1070">
    <property type="entry name" value="Zinc finger, BED domain-containing"/>
    <property type="match status" value="1"/>
</dbReference>
<keyword evidence="13" id="KW-1185">Reference proteome</keyword>
<feature type="domain" description="BED-type" evidence="11">
    <location>
        <begin position="9"/>
        <end position="52"/>
    </location>
</feature>
<dbReference type="SUPFAM" id="SSF140996">
    <property type="entry name" value="Hermes dimerisation domain"/>
    <property type="match status" value="1"/>
</dbReference>
<protein>
    <recommendedName>
        <fullName evidence="11">BED-type domain-containing protein</fullName>
    </recommendedName>
</protein>
<proteinExistence type="predicted"/>
<keyword evidence="8" id="KW-0539">Nucleus</keyword>
<evidence type="ECO:0000256" key="8">
    <source>
        <dbReference type="ARBA" id="ARBA00023242"/>
    </source>
</evidence>
<evidence type="ECO:0000313" key="13">
    <source>
        <dbReference type="Proteomes" id="UP000472260"/>
    </source>
</evidence>
<dbReference type="Proteomes" id="UP000472260">
    <property type="component" value="Unassembled WGS sequence"/>
</dbReference>
<keyword evidence="6" id="KW-0238">DNA-binding</keyword>
<dbReference type="Ensembl" id="ENSSANT00000015897.1">
    <property type="protein sequence ID" value="ENSSANP00000014921.1"/>
    <property type="gene ID" value="ENSSANG00000007874.1"/>
</dbReference>
<dbReference type="InterPro" id="IPR052035">
    <property type="entry name" value="ZnF_BED_domain_contain"/>
</dbReference>
<dbReference type="PANTHER" id="PTHR46481">
    <property type="entry name" value="ZINC FINGER BED DOMAIN-CONTAINING PROTEIN 4"/>
    <property type="match status" value="1"/>
</dbReference>
<comment type="subcellular location">
    <subcellularLocation>
        <location evidence="1">Nucleus</location>
    </subcellularLocation>
</comment>
<keyword evidence="4" id="KW-0862">Zinc</keyword>
<dbReference type="GO" id="GO:0003677">
    <property type="term" value="F:DNA binding"/>
    <property type="evidence" value="ECO:0007669"/>
    <property type="project" value="UniProtKB-KW"/>
</dbReference>
<dbReference type="SUPFAM" id="SSF57667">
    <property type="entry name" value="beta-beta-alpha zinc fingers"/>
    <property type="match status" value="1"/>
</dbReference>
<evidence type="ECO:0000256" key="3">
    <source>
        <dbReference type="ARBA" id="ARBA00022771"/>
    </source>
</evidence>
<dbReference type="SUPFAM" id="SSF53098">
    <property type="entry name" value="Ribonuclease H-like"/>
    <property type="match status" value="1"/>
</dbReference>
<organism evidence="12 13">
    <name type="scientific">Sinocyclocheilus anshuiensis</name>
    <dbReference type="NCBI Taxonomy" id="1608454"/>
    <lineage>
        <taxon>Eukaryota</taxon>
        <taxon>Metazoa</taxon>
        <taxon>Chordata</taxon>
        <taxon>Craniata</taxon>
        <taxon>Vertebrata</taxon>
        <taxon>Euteleostomi</taxon>
        <taxon>Actinopterygii</taxon>
        <taxon>Neopterygii</taxon>
        <taxon>Teleostei</taxon>
        <taxon>Ostariophysi</taxon>
        <taxon>Cypriniformes</taxon>
        <taxon>Cyprinidae</taxon>
        <taxon>Cyprininae</taxon>
        <taxon>Sinocyclocheilus</taxon>
    </lineage>
</organism>
<dbReference type="Pfam" id="PF02892">
    <property type="entry name" value="zf-BED"/>
    <property type="match status" value="1"/>
</dbReference>
<keyword evidence="2" id="KW-0479">Metal-binding</keyword>
<name>A0A671L3S2_9TELE</name>
<evidence type="ECO:0000256" key="10">
    <source>
        <dbReference type="SAM" id="MobiDB-lite"/>
    </source>
</evidence>
<dbReference type="GO" id="GO:0005634">
    <property type="term" value="C:nucleus"/>
    <property type="evidence" value="ECO:0007669"/>
    <property type="project" value="UniProtKB-SubCell"/>
</dbReference>
<feature type="region of interest" description="Disordered" evidence="10">
    <location>
        <begin position="557"/>
        <end position="577"/>
    </location>
</feature>
<evidence type="ECO:0000256" key="6">
    <source>
        <dbReference type="ARBA" id="ARBA00023125"/>
    </source>
</evidence>
<keyword evidence="5" id="KW-0805">Transcription regulation</keyword>
<dbReference type="PANTHER" id="PTHR46481:SF10">
    <property type="entry name" value="ZINC FINGER BED DOMAIN-CONTAINING PROTEIN 39"/>
    <property type="match status" value="1"/>
</dbReference>
<dbReference type="Pfam" id="PF05699">
    <property type="entry name" value="Dimer_Tnp_hAT"/>
    <property type="match status" value="1"/>
</dbReference>
<dbReference type="PROSITE" id="PS50808">
    <property type="entry name" value="ZF_BED"/>
    <property type="match status" value="1"/>
</dbReference>
<evidence type="ECO:0000256" key="9">
    <source>
        <dbReference type="PROSITE-ProRule" id="PRU00027"/>
    </source>
</evidence>
<feature type="compositionally biased region" description="Polar residues" evidence="10">
    <location>
        <begin position="558"/>
        <end position="577"/>
    </location>
</feature>
<dbReference type="InterPro" id="IPR003656">
    <property type="entry name" value="Znf_BED"/>
</dbReference>
<dbReference type="GO" id="GO:0008270">
    <property type="term" value="F:zinc ion binding"/>
    <property type="evidence" value="ECO:0007669"/>
    <property type="project" value="UniProtKB-KW"/>
</dbReference>
<dbReference type="GO" id="GO:0009791">
    <property type="term" value="P:post-embryonic development"/>
    <property type="evidence" value="ECO:0007669"/>
    <property type="project" value="UniProtKB-ARBA"/>
</dbReference>
<reference evidence="12" key="2">
    <citation type="submission" date="2025-09" db="UniProtKB">
        <authorList>
            <consortium name="Ensembl"/>
        </authorList>
    </citation>
    <scope>IDENTIFICATION</scope>
</reference>
<evidence type="ECO:0000313" key="12">
    <source>
        <dbReference type="Ensembl" id="ENSSANP00000014921.1"/>
    </source>
</evidence>
<evidence type="ECO:0000256" key="2">
    <source>
        <dbReference type="ARBA" id="ARBA00022723"/>
    </source>
</evidence>
<accession>A0A671L3S2</accession>
<dbReference type="GO" id="GO:0046983">
    <property type="term" value="F:protein dimerization activity"/>
    <property type="evidence" value="ECO:0007669"/>
    <property type="project" value="InterPro"/>
</dbReference>
<dbReference type="SMART" id="SM00614">
    <property type="entry name" value="ZnF_BED"/>
    <property type="match status" value="1"/>
</dbReference>
<evidence type="ECO:0000256" key="7">
    <source>
        <dbReference type="ARBA" id="ARBA00023163"/>
    </source>
</evidence>
<dbReference type="AlphaFoldDB" id="A0A671L3S2"/>
<dbReference type="InterPro" id="IPR012337">
    <property type="entry name" value="RNaseH-like_sf"/>
</dbReference>
<evidence type="ECO:0000256" key="5">
    <source>
        <dbReference type="ARBA" id="ARBA00023015"/>
    </source>
</evidence>
<sequence>MANSKMTTRKTSKVWDYFELEGNGKVLCKLCNVKLAYNNSTGAMRNHIQYRHVGVRLDLEASQSQQMSVTSFTTTRRRCDPVHAEKITELISEMISRDLLPLSFVEGEGFRKLMDFVEPEYRVPGRKMITSRLELVPQNMLANMKKTMEKTDYVAITTDCWTSLKTEAYMTIMCHFIIEGELKSSVLQTRTLDERHTAENLAEHLRTAISNWGLNSKVTACVHNNASNIVLANKDLEWESVACFAHTLQLAVTDGFKANTMTRHFHHSTVATVALKKKQEQQALPQHTLIQSCKTRWNSRWAVAAVLSDRSVTKLSDARTLELSDENWMTIETMLPILESLKSATTALCSETYVSVSMVLPVTMSLLNRHLCPEAGDSNKVAEFKGTVAASLERRISTLDTEKAGSAAQLASALDPRHKHLSFLQVDMQQAVRDKIASLYQSLPSNDDENSGTVNEDGTSTPKQKKICLRAFFGYDYGESMNEDELELYWKEPSIPLNEDPLRWWCGMSRRFPKLYRLACRYRVPATSVPSERVFSSAGIIVNRLRSRLSPDHVDVNFTEQKSTPEPQTTSEASYLG</sequence>
<keyword evidence="7" id="KW-0804">Transcription</keyword>
<evidence type="ECO:0000256" key="1">
    <source>
        <dbReference type="ARBA" id="ARBA00004123"/>
    </source>
</evidence>